<keyword evidence="3" id="KW-1185">Reference proteome</keyword>
<feature type="region of interest" description="Disordered" evidence="1">
    <location>
        <begin position="1"/>
        <end position="31"/>
    </location>
</feature>
<evidence type="ECO:0000256" key="1">
    <source>
        <dbReference type="SAM" id="MobiDB-lite"/>
    </source>
</evidence>
<protein>
    <recommendedName>
        <fullName evidence="4">DUF222 domain-containing protein</fullName>
    </recommendedName>
</protein>
<organism evidence="2 3">
    <name type="scientific">Lentzea cavernae</name>
    <dbReference type="NCBI Taxonomy" id="2020703"/>
    <lineage>
        <taxon>Bacteria</taxon>
        <taxon>Bacillati</taxon>
        <taxon>Actinomycetota</taxon>
        <taxon>Actinomycetes</taxon>
        <taxon>Pseudonocardiales</taxon>
        <taxon>Pseudonocardiaceae</taxon>
        <taxon>Lentzea</taxon>
    </lineage>
</organism>
<dbReference type="Proteomes" id="UP000605568">
    <property type="component" value="Unassembled WGS sequence"/>
</dbReference>
<accession>A0ABQ3MP49</accession>
<feature type="compositionally biased region" description="Basic and acidic residues" evidence="1">
    <location>
        <begin position="8"/>
        <end position="31"/>
    </location>
</feature>
<comment type="caution">
    <text evidence="2">The sequence shown here is derived from an EMBL/GenBank/DDBJ whole genome shotgun (WGS) entry which is preliminary data.</text>
</comment>
<dbReference type="EMBL" id="BNAR01000010">
    <property type="protein sequence ID" value="GHH51160.1"/>
    <property type="molecule type" value="Genomic_DNA"/>
</dbReference>
<sequence length="106" mass="11419">MLDAAFEEDLHAHADAEHRTATGEARTDDPGAAHRVEALHARRVRTDTGHDEAVRLAGDLRVRRHLDMGADTLKRALGGAQVAGAIVKYDDTCHAHQISPSGPRLA</sequence>
<evidence type="ECO:0000313" key="2">
    <source>
        <dbReference type="EMBL" id="GHH51160.1"/>
    </source>
</evidence>
<name>A0ABQ3MP49_9PSEU</name>
<gene>
    <name evidence="2" type="ORF">GCM10017774_61350</name>
</gene>
<proteinExistence type="predicted"/>
<evidence type="ECO:0008006" key="4">
    <source>
        <dbReference type="Google" id="ProtNLM"/>
    </source>
</evidence>
<reference evidence="3" key="1">
    <citation type="journal article" date="2019" name="Int. J. Syst. Evol. Microbiol.">
        <title>The Global Catalogue of Microorganisms (GCM) 10K type strain sequencing project: providing services to taxonomists for standard genome sequencing and annotation.</title>
        <authorList>
            <consortium name="The Broad Institute Genomics Platform"/>
            <consortium name="The Broad Institute Genome Sequencing Center for Infectious Disease"/>
            <person name="Wu L."/>
            <person name="Ma J."/>
        </authorList>
    </citation>
    <scope>NUCLEOTIDE SEQUENCE [LARGE SCALE GENOMIC DNA]</scope>
    <source>
        <strain evidence="3">CGMCC 4.7367</strain>
    </source>
</reference>
<evidence type="ECO:0000313" key="3">
    <source>
        <dbReference type="Proteomes" id="UP000605568"/>
    </source>
</evidence>